<dbReference type="EMBL" id="WWEO01000044">
    <property type="protein sequence ID" value="NCD71080.1"/>
    <property type="molecule type" value="Genomic_DNA"/>
</dbReference>
<reference evidence="2" key="2">
    <citation type="submission" date="2020-10" db="EMBL/GenBank/DDBJ databases">
        <title>Mucilaginibacter sp. nov., isolated from soil.</title>
        <authorList>
            <person name="Jeon C.O."/>
        </authorList>
    </citation>
    <scope>NUCLEOTIDE SEQUENCE</scope>
    <source>
        <strain evidence="2">R11</strain>
    </source>
</reference>
<evidence type="ECO:0000259" key="1">
    <source>
        <dbReference type="Pfam" id="PF13360"/>
    </source>
</evidence>
<protein>
    <submittedName>
        <fullName evidence="2">PQQ-binding-like beta-propeller repeat protein</fullName>
    </submittedName>
</protein>
<dbReference type="Gene3D" id="2.40.10.480">
    <property type="match status" value="1"/>
</dbReference>
<sequence length="476" mass="50796">MSTALSINTTVRLIVALCLVLMVTIPSCKLERMEGGDYIDPADKSILAFTVRKPDSTPFSSSEVKSVIGGDTITISVPVKTSLDNLIPDITIRAKSISPASAEPQNFTSPVNYTVRAEDGSTKTYTVVVKSAALRSMVFAGSNNKYFYAVDAVNGSLIWKFNANKNFCYSNPILYNDIVYAAADNTMYAFDAASGAVKWSYNAGDKIKTAAAYDNGIVYFGSYDHHFVGLDAKTGSIKLNVTEPDEINTTATVVNGNAYFSSVNGNVYVVDVHLGTSKKIFKTGGAVFGSSPTVVNSTLYIGSDDSNIYAINAANGQLKWKFDTEGISAGYTHPAVANNVAYFGTAQSLTGDDAVLGSLYAVDANTGAMLWKKLDHKGFYSSPTITGNTLFTTCFDGNIYALNAKTGETQWKSLIFPNSNTMPTVAEGIVYVGGGTGNLYAMDAATGTVKWKFPMPENTFTSAPCVIGNSGTIYSR</sequence>
<dbReference type="SUPFAM" id="SSF50998">
    <property type="entry name" value="Quinoprotein alcohol dehydrogenase-like"/>
    <property type="match status" value="2"/>
</dbReference>
<dbReference type="Pfam" id="PF13360">
    <property type="entry name" value="PQQ_2"/>
    <property type="match status" value="2"/>
</dbReference>
<dbReference type="AlphaFoldDB" id="A0A966DTW3"/>
<comment type="caution">
    <text evidence="2">The sequence shown here is derived from an EMBL/GenBank/DDBJ whole genome shotgun (WGS) entry which is preliminary data.</text>
</comment>
<dbReference type="InterPro" id="IPR002372">
    <property type="entry name" value="PQQ_rpt_dom"/>
</dbReference>
<dbReference type="InterPro" id="IPR015943">
    <property type="entry name" value="WD40/YVTN_repeat-like_dom_sf"/>
</dbReference>
<accession>A0A966DTW3</accession>
<dbReference type="InterPro" id="IPR011047">
    <property type="entry name" value="Quinoprotein_ADH-like_sf"/>
</dbReference>
<dbReference type="Proteomes" id="UP000638732">
    <property type="component" value="Unassembled WGS sequence"/>
</dbReference>
<feature type="domain" description="Pyrrolo-quinoline quinone repeat" evidence="1">
    <location>
        <begin position="136"/>
        <end position="321"/>
    </location>
</feature>
<organism evidence="2 3">
    <name type="scientific">Mucilaginibacter agri</name>
    <dbReference type="NCBI Taxonomy" id="2695265"/>
    <lineage>
        <taxon>Bacteria</taxon>
        <taxon>Pseudomonadati</taxon>
        <taxon>Bacteroidota</taxon>
        <taxon>Sphingobacteriia</taxon>
        <taxon>Sphingobacteriales</taxon>
        <taxon>Sphingobacteriaceae</taxon>
        <taxon>Mucilaginibacter</taxon>
    </lineage>
</organism>
<reference evidence="2" key="1">
    <citation type="submission" date="2020-01" db="EMBL/GenBank/DDBJ databases">
        <authorList>
            <person name="Seo Y.L."/>
        </authorList>
    </citation>
    <scope>NUCLEOTIDE SEQUENCE</scope>
    <source>
        <strain evidence="2">R11</strain>
    </source>
</reference>
<name>A0A966DTW3_9SPHI</name>
<dbReference type="InterPro" id="IPR018391">
    <property type="entry name" value="PQQ_b-propeller_rpt"/>
</dbReference>
<dbReference type="PANTHER" id="PTHR34512">
    <property type="entry name" value="CELL SURFACE PROTEIN"/>
    <property type="match status" value="1"/>
</dbReference>
<dbReference type="SMART" id="SM00564">
    <property type="entry name" value="PQQ"/>
    <property type="match status" value="8"/>
</dbReference>
<keyword evidence="3" id="KW-1185">Reference proteome</keyword>
<evidence type="ECO:0000313" key="3">
    <source>
        <dbReference type="Proteomes" id="UP000638732"/>
    </source>
</evidence>
<dbReference type="Gene3D" id="2.60.40.2340">
    <property type="match status" value="1"/>
</dbReference>
<gene>
    <name evidence="2" type="ORF">GSY63_17065</name>
</gene>
<evidence type="ECO:0000313" key="2">
    <source>
        <dbReference type="EMBL" id="NCD71080.1"/>
    </source>
</evidence>
<dbReference type="Gene3D" id="2.130.10.10">
    <property type="entry name" value="YVTN repeat-like/Quinoprotein amine dehydrogenase"/>
    <property type="match status" value="2"/>
</dbReference>
<dbReference type="PANTHER" id="PTHR34512:SF30">
    <property type="entry name" value="OUTER MEMBRANE PROTEIN ASSEMBLY FACTOR BAMB"/>
    <property type="match status" value="1"/>
</dbReference>
<dbReference type="RefSeq" id="WP_166587056.1">
    <property type="nucleotide sequence ID" value="NZ_WWEO01000044.1"/>
</dbReference>
<feature type="domain" description="Pyrrolo-quinoline quinone repeat" evidence="1">
    <location>
        <begin position="357"/>
        <end position="457"/>
    </location>
</feature>
<proteinExistence type="predicted"/>